<dbReference type="OrthoDB" id="9803988at2"/>
<evidence type="ECO:0000313" key="8">
    <source>
        <dbReference type="Proteomes" id="UP000037425"/>
    </source>
</evidence>
<gene>
    <name evidence="7" type="ORF">AC244_30920</name>
</gene>
<dbReference type="InterPro" id="IPR030678">
    <property type="entry name" value="Peptide/Ni-bd"/>
</dbReference>
<dbReference type="InterPro" id="IPR000914">
    <property type="entry name" value="SBP_5_dom"/>
</dbReference>
<dbReference type="SUPFAM" id="SSF53850">
    <property type="entry name" value="Periplasmic binding protein-like II"/>
    <property type="match status" value="1"/>
</dbReference>
<dbReference type="Gene3D" id="3.90.76.10">
    <property type="entry name" value="Dipeptide-binding Protein, Domain 1"/>
    <property type="match status" value="1"/>
</dbReference>
<dbReference type="PANTHER" id="PTHR30290">
    <property type="entry name" value="PERIPLASMIC BINDING COMPONENT OF ABC TRANSPORTER"/>
    <property type="match status" value="1"/>
</dbReference>
<evidence type="ECO:0000256" key="5">
    <source>
        <dbReference type="SAM" id="SignalP"/>
    </source>
</evidence>
<keyword evidence="3" id="KW-0813">Transport</keyword>
<dbReference type="GO" id="GO:1904680">
    <property type="term" value="F:peptide transmembrane transporter activity"/>
    <property type="evidence" value="ECO:0007669"/>
    <property type="project" value="TreeGrafter"/>
</dbReference>
<feature type="signal peptide" evidence="5">
    <location>
        <begin position="1"/>
        <end position="20"/>
    </location>
</feature>
<sequence length="525" mass="58582">MKRTLITGLLLGLVQTTALTAPAAAQEKVSIVVNATQEFGTIDPGKINDYTEYMAAVNLYSGLTTVNPDGSVVPELAESWSVSDDDKTYTFKLKEGTTFQDGTPVKASDVVYTVKRLLAINEGPSYLFTDIVDPAKLKVVDDRTVEIGLKKVYAPFISNTPLILVLNEKLIRENSKEEWGTDYLTDHPAGAGPYMLSSWQRASQMVVNRYEGYHGGWTKGKPIDEIRFVITHDEATVKALAAKGELGMSARAQANETFEAIEKMPGYKILRGTTATGFYIKMNTKIPPTDDIHVRRAIALATDYETVRNVIHPGEPMNGPLASVFKDAYLNDLPAPEYNLEKAKEELAKSKYAGKGPIKLSHTYVTGLAFEEDIALLMQANLEQIGIELDIKPEPWNRITELAAKVETTPATTQVFYGPTYPSPDSVFYVQYHSKAKGTWASMEWLQDPEVDTLIDKSRETLDARAQNDLYKEIQRKVTEAQADVFLTVESQRYAASKCLQGYAYIPMQSWDLNFSRFWWDCQAD</sequence>
<dbReference type="PATRIC" id="fig|106592.7.peg.5369"/>
<dbReference type="Gene3D" id="3.40.190.10">
    <property type="entry name" value="Periplasmic binding protein-like II"/>
    <property type="match status" value="1"/>
</dbReference>
<dbReference type="Gene3D" id="3.10.105.10">
    <property type="entry name" value="Dipeptide-binding Protein, Domain 3"/>
    <property type="match status" value="1"/>
</dbReference>
<feature type="domain" description="Solute-binding protein family 5" evidence="6">
    <location>
        <begin position="72"/>
        <end position="437"/>
    </location>
</feature>
<evidence type="ECO:0000256" key="2">
    <source>
        <dbReference type="ARBA" id="ARBA00005695"/>
    </source>
</evidence>
<evidence type="ECO:0000256" key="3">
    <source>
        <dbReference type="ARBA" id="ARBA00022448"/>
    </source>
</evidence>
<evidence type="ECO:0000259" key="6">
    <source>
        <dbReference type="Pfam" id="PF00496"/>
    </source>
</evidence>
<dbReference type="Proteomes" id="UP000037425">
    <property type="component" value="Unassembled WGS sequence"/>
</dbReference>
<dbReference type="AlphaFoldDB" id="A0A0L8BFS6"/>
<name>A0A0L8BFS6_ENSAD</name>
<comment type="subcellular location">
    <subcellularLocation>
        <location evidence="1">Periplasm</location>
    </subcellularLocation>
</comment>
<organism evidence="7 8">
    <name type="scientific">Ensifer adhaerens</name>
    <name type="common">Sinorhizobium morelense</name>
    <dbReference type="NCBI Taxonomy" id="106592"/>
    <lineage>
        <taxon>Bacteria</taxon>
        <taxon>Pseudomonadati</taxon>
        <taxon>Pseudomonadota</taxon>
        <taxon>Alphaproteobacteria</taxon>
        <taxon>Hyphomicrobiales</taxon>
        <taxon>Rhizobiaceae</taxon>
        <taxon>Sinorhizobium/Ensifer group</taxon>
        <taxon>Ensifer</taxon>
    </lineage>
</organism>
<evidence type="ECO:0000256" key="1">
    <source>
        <dbReference type="ARBA" id="ARBA00004418"/>
    </source>
</evidence>
<comment type="caution">
    <text evidence="7">The sequence shown here is derived from an EMBL/GenBank/DDBJ whole genome shotgun (WGS) entry which is preliminary data.</text>
</comment>
<dbReference type="RefSeq" id="WP_053252642.1">
    <property type="nucleotide sequence ID" value="NZ_LGAP01000036.1"/>
</dbReference>
<protein>
    <submittedName>
        <fullName evidence="7">Peptide ABC transporter</fullName>
    </submittedName>
</protein>
<evidence type="ECO:0000313" key="7">
    <source>
        <dbReference type="EMBL" id="KOF13531.1"/>
    </source>
</evidence>
<dbReference type="Pfam" id="PF00496">
    <property type="entry name" value="SBP_bac_5"/>
    <property type="match status" value="1"/>
</dbReference>
<feature type="chain" id="PRO_5005580933" evidence="5">
    <location>
        <begin position="21"/>
        <end position="525"/>
    </location>
</feature>
<dbReference type="InterPro" id="IPR039424">
    <property type="entry name" value="SBP_5"/>
</dbReference>
<dbReference type="PIRSF" id="PIRSF002741">
    <property type="entry name" value="MppA"/>
    <property type="match status" value="1"/>
</dbReference>
<dbReference type="GO" id="GO:0043190">
    <property type="term" value="C:ATP-binding cassette (ABC) transporter complex"/>
    <property type="evidence" value="ECO:0007669"/>
    <property type="project" value="InterPro"/>
</dbReference>
<accession>A0A0L8BFS6</accession>
<reference evidence="8" key="1">
    <citation type="submission" date="2015-07" db="EMBL/GenBank/DDBJ databases">
        <title>Whole genome sequence of an Ensifer adhaerens strain isolated from a cave pool in the Wind Cave National Park.</title>
        <authorList>
            <person name="Eng W.W.H."/>
            <person name="Gan H.M."/>
            <person name="Barton H.A."/>
            <person name="Savka M.A."/>
        </authorList>
    </citation>
    <scope>NUCLEOTIDE SEQUENCE [LARGE SCALE GENOMIC DNA]</scope>
    <source>
        <strain evidence="8">SD006</strain>
    </source>
</reference>
<dbReference type="GO" id="GO:0015833">
    <property type="term" value="P:peptide transport"/>
    <property type="evidence" value="ECO:0007669"/>
    <property type="project" value="TreeGrafter"/>
</dbReference>
<dbReference type="EMBL" id="LGAP01000036">
    <property type="protein sequence ID" value="KOF13531.1"/>
    <property type="molecule type" value="Genomic_DNA"/>
</dbReference>
<dbReference type="PANTHER" id="PTHR30290:SF10">
    <property type="entry name" value="PERIPLASMIC OLIGOPEPTIDE-BINDING PROTEIN-RELATED"/>
    <property type="match status" value="1"/>
</dbReference>
<dbReference type="CDD" id="cd08512">
    <property type="entry name" value="PBP2_NikA_DppA_OppA_like_7"/>
    <property type="match status" value="1"/>
</dbReference>
<evidence type="ECO:0000256" key="4">
    <source>
        <dbReference type="ARBA" id="ARBA00022729"/>
    </source>
</evidence>
<dbReference type="GO" id="GO:0030288">
    <property type="term" value="C:outer membrane-bounded periplasmic space"/>
    <property type="evidence" value="ECO:0007669"/>
    <property type="project" value="UniProtKB-ARBA"/>
</dbReference>
<keyword evidence="4 5" id="KW-0732">Signal</keyword>
<comment type="similarity">
    <text evidence="2">Belongs to the bacterial solute-binding protein 5 family.</text>
</comment>
<proteinExistence type="inferred from homology"/>